<gene>
    <name evidence="2" type="ORF">DPMN_104505</name>
</gene>
<protein>
    <submittedName>
        <fullName evidence="2">Uncharacterized protein</fullName>
    </submittedName>
</protein>
<name>A0A9D4K323_DREPO</name>
<dbReference type="EMBL" id="JAIWYP010000004">
    <property type="protein sequence ID" value="KAH3831243.1"/>
    <property type="molecule type" value="Genomic_DNA"/>
</dbReference>
<dbReference type="Proteomes" id="UP000828390">
    <property type="component" value="Unassembled WGS sequence"/>
</dbReference>
<reference evidence="2" key="1">
    <citation type="journal article" date="2019" name="bioRxiv">
        <title>The Genome of the Zebra Mussel, Dreissena polymorpha: A Resource for Invasive Species Research.</title>
        <authorList>
            <person name="McCartney M.A."/>
            <person name="Auch B."/>
            <person name="Kono T."/>
            <person name="Mallez S."/>
            <person name="Zhang Y."/>
            <person name="Obille A."/>
            <person name="Becker A."/>
            <person name="Abrahante J.E."/>
            <person name="Garbe J."/>
            <person name="Badalamenti J.P."/>
            <person name="Herman A."/>
            <person name="Mangelson H."/>
            <person name="Liachko I."/>
            <person name="Sullivan S."/>
            <person name="Sone E.D."/>
            <person name="Koren S."/>
            <person name="Silverstein K.A.T."/>
            <person name="Beckman K.B."/>
            <person name="Gohl D.M."/>
        </authorList>
    </citation>
    <scope>NUCLEOTIDE SEQUENCE</scope>
    <source>
        <strain evidence="2">Duluth1</strain>
        <tissue evidence="2">Whole animal</tissue>
    </source>
</reference>
<reference evidence="2" key="2">
    <citation type="submission" date="2020-11" db="EMBL/GenBank/DDBJ databases">
        <authorList>
            <person name="McCartney M.A."/>
            <person name="Auch B."/>
            <person name="Kono T."/>
            <person name="Mallez S."/>
            <person name="Becker A."/>
            <person name="Gohl D.M."/>
            <person name="Silverstein K.A.T."/>
            <person name="Koren S."/>
            <person name="Bechman K.B."/>
            <person name="Herman A."/>
            <person name="Abrahante J.E."/>
            <person name="Garbe J."/>
        </authorList>
    </citation>
    <scope>NUCLEOTIDE SEQUENCE</scope>
    <source>
        <strain evidence="2">Duluth1</strain>
        <tissue evidence="2">Whole animal</tissue>
    </source>
</reference>
<evidence type="ECO:0000313" key="3">
    <source>
        <dbReference type="Proteomes" id="UP000828390"/>
    </source>
</evidence>
<comment type="caution">
    <text evidence="2">The sequence shown here is derived from an EMBL/GenBank/DDBJ whole genome shotgun (WGS) entry which is preliminary data.</text>
</comment>
<keyword evidence="3" id="KW-1185">Reference proteome</keyword>
<proteinExistence type="predicted"/>
<feature type="compositionally biased region" description="Basic residues" evidence="1">
    <location>
        <begin position="38"/>
        <end position="56"/>
    </location>
</feature>
<sequence>MIPGALTPSTAPAPTRGCPGDRPSSTGSSHLPNIPARPHWKRQRRERRGPRKRRKSCGPCGEKRYWRPCC</sequence>
<organism evidence="2 3">
    <name type="scientific">Dreissena polymorpha</name>
    <name type="common">Zebra mussel</name>
    <name type="synonym">Mytilus polymorpha</name>
    <dbReference type="NCBI Taxonomy" id="45954"/>
    <lineage>
        <taxon>Eukaryota</taxon>
        <taxon>Metazoa</taxon>
        <taxon>Spiralia</taxon>
        <taxon>Lophotrochozoa</taxon>
        <taxon>Mollusca</taxon>
        <taxon>Bivalvia</taxon>
        <taxon>Autobranchia</taxon>
        <taxon>Heteroconchia</taxon>
        <taxon>Euheterodonta</taxon>
        <taxon>Imparidentia</taxon>
        <taxon>Neoheterodontei</taxon>
        <taxon>Myida</taxon>
        <taxon>Dreissenoidea</taxon>
        <taxon>Dreissenidae</taxon>
        <taxon>Dreissena</taxon>
    </lineage>
</organism>
<feature type="region of interest" description="Disordered" evidence="1">
    <location>
        <begin position="1"/>
        <end position="60"/>
    </location>
</feature>
<dbReference type="AlphaFoldDB" id="A0A9D4K323"/>
<evidence type="ECO:0000313" key="2">
    <source>
        <dbReference type="EMBL" id="KAH3831243.1"/>
    </source>
</evidence>
<evidence type="ECO:0000256" key="1">
    <source>
        <dbReference type="SAM" id="MobiDB-lite"/>
    </source>
</evidence>
<accession>A0A9D4K323</accession>